<evidence type="ECO:0000259" key="10">
    <source>
        <dbReference type="Pfam" id="PF07884"/>
    </source>
</evidence>
<gene>
    <name evidence="11" type="ORF">GS601_10995</name>
</gene>
<evidence type="ECO:0000256" key="9">
    <source>
        <dbReference type="ARBA" id="ARBA00023284"/>
    </source>
</evidence>
<sequence length="172" mass="18885">MEPKQLSEELRKGQNPDLTRRRFIVGLSFLGATMAEAVSMYQVGIIEELPDLPIPGIDSSKVDASDYAYQNFDTPDGFMMLANYSVTALLAGAGGKDRATQAPFLPITMAAKTLFDSILALRLARIEWRDNEALCAYCQVATLCSLTSFILAIPEARTAFQHLFGQRDRGTA</sequence>
<evidence type="ECO:0000256" key="7">
    <source>
        <dbReference type="ARBA" id="ARBA00023136"/>
    </source>
</evidence>
<keyword evidence="12" id="KW-1185">Reference proteome</keyword>
<name>A0A8J7Z473_9CYAN</name>
<evidence type="ECO:0000256" key="2">
    <source>
        <dbReference type="ARBA" id="ARBA00006214"/>
    </source>
</evidence>
<dbReference type="GO" id="GO:0016020">
    <property type="term" value="C:membrane"/>
    <property type="evidence" value="ECO:0007669"/>
    <property type="project" value="UniProtKB-SubCell"/>
</dbReference>
<comment type="caution">
    <text evidence="11">The sequence shown here is derived from an EMBL/GenBank/DDBJ whole genome shotgun (WGS) entry which is preliminary data.</text>
</comment>
<dbReference type="EMBL" id="WVIE01000011">
    <property type="protein sequence ID" value="NDJ17813.1"/>
    <property type="molecule type" value="Genomic_DNA"/>
</dbReference>
<protein>
    <submittedName>
        <fullName evidence="11">Vitamin K epoxide reductase</fullName>
    </submittedName>
</protein>
<reference evidence="11" key="1">
    <citation type="submission" date="2019-12" db="EMBL/GenBank/DDBJ databases">
        <title>High-Quality draft genome sequences of three cyanobacteria isolated from the limestone walls of the Old Cathedral of Coimbra.</title>
        <authorList>
            <person name="Tiago I."/>
            <person name="Soares F."/>
            <person name="Portugal A."/>
        </authorList>
    </citation>
    <scope>NUCLEOTIDE SEQUENCE</scope>
    <source>
        <strain evidence="11">A</strain>
    </source>
</reference>
<keyword evidence="5" id="KW-1133">Transmembrane helix</keyword>
<evidence type="ECO:0000256" key="3">
    <source>
        <dbReference type="ARBA" id="ARBA00022692"/>
    </source>
</evidence>
<dbReference type="AlphaFoldDB" id="A0A8J7Z473"/>
<evidence type="ECO:0000256" key="4">
    <source>
        <dbReference type="ARBA" id="ARBA00022719"/>
    </source>
</evidence>
<keyword evidence="8" id="KW-1015">Disulfide bond</keyword>
<proteinExistence type="inferred from homology"/>
<keyword evidence="3" id="KW-0812">Transmembrane</keyword>
<dbReference type="Gene3D" id="1.20.1440.130">
    <property type="entry name" value="VKOR domain"/>
    <property type="match status" value="1"/>
</dbReference>
<comment type="similarity">
    <text evidence="2">Belongs to the VKOR family.</text>
</comment>
<keyword evidence="7" id="KW-0472">Membrane</keyword>
<dbReference type="Pfam" id="PF07884">
    <property type="entry name" value="VKOR"/>
    <property type="match status" value="1"/>
</dbReference>
<evidence type="ECO:0000313" key="12">
    <source>
        <dbReference type="Proteomes" id="UP000646053"/>
    </source>
</evidence>
<dbReference type="GO" id="GO:0016491">
    <property type="term" value="F:oxidoreductase activity"/>
    <property type="evidence" value="ECO:0007669"/>
    <property type="project" value="UniProtKB-KW"/>
</dbReference>
<dbReference type="Proteomes" id="UP000646053">
    <property type="component" value="Unassembled WGS sequence"/>
</dbReference>
<feature type="domain" description="Vitamin K epoxide reductase" evidence="10">
    <location>
        <begin position="23"/>
        <end position="153"/>
    </location>
</feature>
<evidence type="ECO:0000313" key="11">
    <source>
        <dbReference type="EMBL" id="NDJ17813.1"/>
    </source>
</evidence>
<keyword evidence="9" id="KW-0676">Redox-active center</keyword>
<evidence type="ECO:0000256" key="1">
    <source>
        <dbReference type="ARBA" id="ARBA00004141"/>
    </source>
</evidence>
<evidence type="ECO:0000256" key="6">
    <source>
        <dbReference type="ARBA" id="ARBA00023002"/>
    </source>
</evidence>
<organism evidence="11 12">
    <name type="scientific">Myxacorys almedinensis A</name>
    <dbReference type="NCBI Taxonomy" id="2690445"/>
    <lineage>
        <taxon>Bacteria</taxon>
        <taxon>Bacillati</taxon>
        <taxon>Cyanobacteriota</taxon>
        <taxon>Cyanophyceae</taxon>
        <taxon>Leptolyngbyales</taxon>
        <taxon>Leptolyngbyaceae</taxon>
        <taxon>Myxacorys</taxon>
        <taxon>Myxacorys almedinensis</taxon>
    </lineage>
</organism>
<dbReference type="InterPro" id="IPR012932">
    <property type="entry name" value="VKOR"/>
</dbReference>
<dbReference type="GO" id="GO:0048038">
    <property type="term" value="F:quinone binding"/>
    <property type="evidence" value="ECO:0007669"/>
    <property type="project" value="UniProtKB-KW"/>
</dbReference>
<dbReference type="RefSeq" id="WP_162423337.1">
    <property type="nucleotide sequence ID" value="NZ_WVIE01000011.1"/>
</dbReference>
<keyword evidence="4" id="KW-0874">Quinone</keyword>
<evidence type="ECO:0000256" key="5">
    <source>
        <dbReference type="ARBA" id="ARBA00022989"/>
    </source>
</evidence>
<accession>A0A8J7Z473</accession>
<comment type="subcellular location">
    <subcellularLocation>
        <location evidence="1">Membrane</location>
        <topology evidence="1">Multi-pass membrane protein</topology>
    </subcellularLocation>
</comment>
<keyword evidence="6" id="KW-0560">Oxidoreductase</keyword>
<dbReference type="InterPro" id="IPR038354">
    <property type="entry name" value="VKOR_sf"/>
</dbReference>
<evidence type="ECO:0000256" key="8">
    <source>
        <dbReference type="ARBA" id="ARBA00023157"/>
    </source>
</evidence>